<organism evidence="1 2">
    <name type="scientific">Candidatus Kerfeldbacteria bacterium RIFCSPLOWO2_01_FULL_48_11</name>
    <dbReference type="NCBI Taxonomy" id="1798543"/>
    <lineage>
        <taxon>Bacteria</taxon>
        <taxon>Candidatus Kerfeldiibacteriota</taxon>
    </lineage>
</organism>
<gene>
    <name evidence="1" type="ORF">A2898_02045</name>
</gene>
<sequence>MHIILDPIAIQQYMAGKQIKIFSSLDIQRIFNASRKTVEGFLARYVKKGLIIKLRNEFYCFSTYLPSEFEIANNIYQPSYISLDSALSHHHMIPETIYSITSITSRATRNFTVNDVLYSYQTIKKDAYSGYVPQNIRGYTILIAEPEKALADYLYFIDLKKRSLAYERLDLTKVKKEKLMMYVGLFKRPSINQLVNHIYAEFRKPQRIY</sequence>
<dbReference type="EMBL" id="MHKE01000012">
    <property type="protein sequence ID" value="OGY84026.1"/>
    <property type="molecule type" value="Genomic_DNA"/>
</dbReference>
<proteinExistence type="predicted"/>
<dbReference type="Proteomes" id="UP000179164">
    <property type="component" value="Unassembled WGS sequence"/>
</dbReference>
<comment type="caution">
    <text evidence="1">The sequence shown here is derived from an EMBL/GenBank/DDBJ whole genome shotgun (WGS) entry which is preliminary data.</text>
</comment>
<dbReference type="STRING" id="1798543.A2898_02045"/>
<protein>
    <recommendedName>
        <fullName evidence="3">AbiEi antitoxin C-terminal domain-containing protein</fullName>
    </recommendedName>
</protein>
<evidence type="ECO:0000313" key="2">
    <source>
        <dbReference type="Proteomes" id="UP000179164"/>
    </source>
</evidence>
<accession>A0A1G2B5P9</accession>
<evidence type="ECO:0000313" key="1">
    <source>
        <dbReference type="EMBL" id="OGY84026.1"/>
    </source>
</evidence>
<reference evidence="1 2" key="1">
    <citation type="journal article" date="2016" name="Nat. Commun.">
        <title>Thousands of microbial genomes shed light on interconnected biogeochemical processes in an aquifer system.</title>
        <authorList>
            <person name="Anantharaman K."/>
            <person name="Brown C.T."/>
            <person name="Hug L.A."/>
            <person name="Sharon I."/>
            <person name="Castelle C.J."/>
            <person name="Probst A.J."/>
            <person name="Thomas B.C."/>
            <person name="Singh A."/>
            <person name="Wilkins M.J."/>
            <person name="Karaoz U."/>
            <person name="Brodie E.L."/>
            <person name="Williams K.H."/>
            <person name="Hubbard S.S."/>
            <person name="Banfield J.F."/>
        </authorList>
    </citation>
    <scope>NUCLEOTIDE SEQUENCE [LARGE SCALE GENOMIC DNA]</scope>
</reference>
<name>A0A1G2B5P9_9BACT</name>
<evidence type="ECO:0008006" key="3">
    <source>
        <dbReference type="Google" id="ProtNLM"/>
    </source>
</evidence>
<dbReference type="AlphaFoldDB" id="A0A1G2B5P9"/>